<dbReference type="EMBL" id="JACIEC010000003">
    <property type="protein sequence ID" value="MBB4144456.1"/>
    <property type="molecule type" value="Genomic_DNA"/>
</dbReference>
<sequence length="33" mass="3835">MTKEEMIAHLDFRVISREDTFARPSALSNVIAW</sequence>
<reference evidence="1 2" key="1">
    <citation type="submission" date="2020-08" db="EMBL/GenBank/DDBJ databases">
        <title>Genomic Encyclopedia of Type Strains, Phase IV (KMG-IV): sequencing the most valuable type-strain genomes for metagenomic binning, comparative biology and taxonomic classification.</title>
        <authorList>
            <person name="Goeker M."/>
        </authorList>
    </citation>
    <scope>NUCLEOTIDE SEQUENCE [LARGE SCALE GENOMIC DNA]</scope>
    <source>
        <strain evidence="1 2">DSM 29514</strain>
    </source>
</reference>
<dbReference type="AlphaFoldDB" id="A0A7W6LHQ1"/>
<gene>
    <name evidence="1" type="ORF">GGQ72_003013</name>
</gene>
<keyword evidence="2" id="KW-1185">Reference proteome</keyword>
<dbReference type="Proteomes" id="UP000519897">
    <property type="component" value="Unassembled WGS sequence"/>
</dbReference>
<comment type="caution">
    <text evidence="1">The sequence shown here is derived from an EMBL/GenBank/DDBJ whole genome shotgun (WGS) entry which is preliminary data.</text>
</comment>
<proteinExistence type="predicted"/>
<protein>
    <submittedName>
        <fullName evidence="1">Uncharacterized protein</fullName>
    </submittedName>
</protein>
<evidence type="ECO:0000313" key="1">
    <source>
        <dbReference type="EMBL" id="MBB4144456.1"/>
    </source>
</evidence>
<organism evidence="1 2">
    <name type="scientific">Rhizobium rhizoryzae</name>
    <dbReference type="NCBI Taxonomy" id="451876"/>
    <lineage>
        <taxon>Bacteria</taxon>
        <taxon>Pseudomonadati</taxon>
        <taxon>Pseudomonadota</taxon>
        <taxon>Alphaproteobacteria</taxon>
        <taxon>Hyphomicrobiales</taxon>
        <taxon>Rhizobiaceae</taxon>
        <taxon>Rhizobium/Agrobacterium group</taxon>
        <taxon>Rhizobium</taxon>
    </lineage>
</organism>
<accession>A0A7W6LHQ1</accession>
<name>A0A7W6LHQ1_9HYPH</name>
<evidence type="ECO:0000313" key="2">
    <source>
        <dbReference type="Proteomes" id="UP000519897"/>
    </source>
</evidence>